<feature type="region of interest" description="Disordered" evidence="1">
    <location>
        <begin position="1"/>
        <end position="20"/>
    </location>
</feature>
<feature type="domain" description="C2H2-type" evidence="2">
    <location>
        <begin position="202"/>
        <end position="229"/>
    </location>
</feature>
<dbReference type="Proteomes" id="UP000327118">
    <property type="component" value="Unassembled WGS sequence"/>
</dbReference>
<dbReference type="OrthoDB" id="4501248at2759"/>
<reference evidence="4" key="1">
    <citation type="submission" date="2019-04" db="EMBL/GenBank/DDBJ databases">
        <title>Friends and foes A comparative genomics studyof 23 Aspergillus species from section Flavi.</title>
        <authorList>
            <consortium name="DOE Joint Genome Institute"/>
            <person name="Kjaerbolling I."/>
            <person name="Vesth T."/>
            <person name="Frisvad J.C."/>
            <person name="Nybo J.L."/>
            <person name="Theobald S."/>
            <person name="Kildgaard S."/>
            <person name="Isbrandt T."/>
            <person name="Kuo A."/>
            <person name="Sato A."/>
            <person name="Lyhne E.K."/>
            <person name="Kogle M.E."/>
            <person name="Wiebenga A."/>
            <person name="Kun R.S."/>
            <person name="Lubbers R.J."/>
            <person name="Makela M.R."/>
            <person name="Barry K."/>
            <person name="Chovatia M."/>
            <person name="Clum A."/>
            <person name="Daum C."/>
            <person name="Haridas S."/>
            <person name="He G."/>
            <person name="LaButti K."/>
            <person name="Lipzen A."/>
            <person name="Mondo S."/>
            <person name="Riley R."/>
            <person name="Salamov A."/>
            <person name="Simmons B.A."/>
            <person name="Magnuson J.K."/>
            <person name="Henrissat B."/>
            <person name="Mortensen U.H."/>
            <person name="Larsen T.O."/>
            <person name="Devries R.P."/>
            <person name="Grigoriev I.V."/>
            <person name="Machida M."/>
            <person name="Baker S.E."/>
            <person name="Andersen M.R."/>
        </authorList>
    </citation>
    <scope>NUCLEOTIDE SEQUENCE [LARGE SCALE GENOMIC DNA]</scope>
    <source>
        <strain evidence="4">CBS 553.77</strain>
    </source>
</reference>
<sequence length="875" mass="96078">MESPYDRVNHDLSMSSDLPVPNYDATSEENHLTPNIMMGPIPTPNYPSSAPSPLFLSSSLDADITPGGASLSDIGTDFRLEDTPNLLETATHDISSTLLNDIGYGPSAEGSVRTSVQPMSYLYCPSDVSSPDYLSKVKEELDHLHAIVQNSVTEVSHFQLLVMKSLVRGSYDVLETIIQEAIDSEMYSLSSTNSASCDKDRYLCRLCVPHRRKTYSATGTFRRHVASEHARRYKIFCPLCEWSTPRRDKIYDHFKHKHPPPERLLPGNIRSVRLNPPRCCPICDKSVERWDGYFSCVSEHCRLQNSSSSDSSAIWSRRNSDDSGSGGNGNNGHYIPGTPFGGLGPQTQFPNGDGSNSAGGGALYPSHGFLSYGNGYPTENSIAQLVGHKRLTSSGSTCDTHDALSDQESLSSPDLGKTHNKTGHEMAPFEDLVRKTLQKSPPPELHNSLPKQCKSCSHIMDTCVMCQLQKSAVDRCHLCADKTAQRYEGFHEIDDYDQYHDFACNGRSDRSRSARRIAWAIDQVSQAFMSKDAPCSAADFCKDPAMDTSTSASSVIAMDERDAPHASEQSNVQAIAPRHLPQTSSGICGVHTTQSHPITMTLASRSLQTNNQLGYFDWSPASPMKLSEGKYNTLSVTGDPSIEYEPNSRQAAASALTAEDTIPQTATQLKTVAFNRYENEIISARPSVGSIRSLPGIEFASVALEAREGTEFPFPHIPWGVDDGQSLPCRADPQDASPSAAGPLTCRRRSQLRRKLRAIIEILVLKASVTKTASSLAEPIVKSEQADLGVSTDIESSDRHFLPQKLRKSIHALAAVIVDNVDSAILAAPMHTVEEEIVWPKVTLAVDLLTDYRKTPLSLTVIEQQISEFRKLRLW</sequence>
<dbReference type="EMBL" id="ML739076">
    <property type="protein sequence ID" value="KAE8354256.1"/>
    <property type="molecule type" value="Genomic_DNA"/>
</dbReference>
<dbReference type="InterPro" id="IPR013087">
    <property type="entry name" value="Znf_C2H2_type"/>
</dbReference>
<accession>A0A5N6ZBM0</accession>
<feature type="compositionally biased region" description="Low complexity" evidence="1">
    <location>
        <begin position="306"/>
        <end position="317"/>
    </location>
</feature>
<evidence type="ECO:0000313" key="4">
    <source>
        <dbReference type="Proteomes" id="UP000327118"/>
    </source>
</evidence>
<dbReference type="AlphaFoldDB" id="A0A5N6ZBM0"/>
<feature type="region of interest" description="Disordered" evidence="1">
    <location>
        <begin position="396"/>
        <end position="423"/>
    </location>
</feature>
<protein>
    <recommendedName>
        <fullName evidence="2">C2H2-type domain-containing protein</fullName>
    </recommendedName>
</protein>
<evidence type="ECO:0000313" key="3">
    <source>
        <dbReference type="EMBL" id="KAE8354256.1"/>
    </source>
</evidence>
<keyword evidence="4" id="KW-1185">Reference proteome</keyword>
<feature type="region of interest" description="Disordered" evidence="1">
    <location>
        <begin position="306"/>
        <end position="360"/>
    </location>
</feature>
<name>A0A5N6ZBM0_9EURO</name>
<gene>
    <name evidence="3" type="ORF">BDV28DRAFT_131363</name>
</gene>
<dbReference type="SMART" id="SM00355">
    <property type="entry name" value="ZnF_C2H2"/>
    <property type="match status" value="2"/>
</dbReference>
<organism evidence="3 4">
    <name type="scientific">Aspergillus coremiiformis</name>
    <dbReference type="NCBI Taxonomy" id="138285"/>
    <lineage>
        <taxon>Eukaryota</taxon>
        <taxon>Fungi</taxon>
        <taxon>Dikarya</taxon>
        <taxon>Ascomycota</taxon>
        <taxon>Pezizomycotina</taxon>
        <taxon>Eurotiomycetes</taxon>
        <taxon>Eurotiomycetidae</taxon>
        <taxon>Eurotiales</taxon>
        <taxon>Aspergillaceae</taxon>
        <taxon>Aspergillus</taxon>
        <taxon>Aspergillus subgen. Circumdati</taxon>
    </lineage>
</organism>
<evidence type="ECO:0000256" key="1">
    <source>
        <dbReference type="SAM" id="MobiDB-lite"/>
    </source>
</evidence>
<proteinExistence type="predicted"/>
<feature type="domain" description="C2H2-type" evidence="2">
    <location>
        <begin position="235"/>
        <end position="258"/>
    </location>
</feature>
<evidence type="ECO:0000259" key="2">
    <source>
        <dbReference type="SMART" id="SM00355"/>
    </source>
</evidence>
<feature type="compositionally biased region" description="Basic and acidic residues" evidence="1">
    <location>
        <begin position="1"/>
        <end position="10"/>
    </location>
</feature>